<dbReference type="PRINTS" id="PR00344">
    <property type="entry name" value="BCTRLSENSOR"/>
</dbReference>
<dbReference type="KEGG" id="tog:HNI00_00530"/>
<dbReference type="SUPFAM" id="SSF47384">
    <property type="entry name" value="Homodimeric domain of signal transducing histidine kinase"/>
    <property type="match status" value="1"/>
</dbReference>
<evidence type="ECO:0000256" key="10">
    <source>
        <dbReference type="SAM" id="Phobius"/>
    </source>
</evidence>
<dbReference type="GO" id="GO:0016020">
    <property type="term" value="C:membrane"/>
    <property type="evidence" value="ECO:0007669"/>
    <property type="project" value="UniProtKB-SubCell"/>
</dbReference>
<dbReference type="GO" id="GO:0030295">
    <property type="term" value="F:protein kinase activator activity"/>
    <property type="evidence" value="ECO:0007669"/>
    <property type="project" value="TreeGrafter"/>
</dbReference>
<dbReference type="NCBIfam" id="TIGR00229">
    <property type="entry name" value="sensory_box"/>
    <property type="match status" value="1"/>
</dbReference>
<dbReference type="EC" id="2.7.13.3" evidence="2"/>
<dbReference type="Pfam" id="PF05227">
    <property type="entry name" value="CHASE3"/>
    <property type="match status" value="1"/>
</dbReference>
<keyword evidence="3" id="KW-0597">Phosphoprotein</keyword>
<evidence type="ECO:0000256" key="5">
    <source>
        <dbReference type="ARBA" id="ARBA00022777"/>
    </source>
</evidence>
<feature type="domain" description="Histidine kinase" evidence="11">
    <location>
        <begin position="526"/>
        <end position="735"/>
    </location>
</feature>
<gene>
    <name evidence="13" type="ORF">HNI00_00530</name>
</gene>
<dbReference type="PANTHER" id="PTHR42878">
    <property type="entry name" value="TWO-COMPONENT HISTIDINE KINASE"/>
    <property type="match status" value="1"/>
</dbReference>
<keyword evidence="8" id="KW-0175">Coiled coil</keyword>
<evidence type="ECO:0000256" key="7">
    <source>
        <dbReference type="ARBA" id="ARBA00023136"/>
    </source>
</evidence>
<comment type="catalytic activity">
    <reaction evidence="1">
        <text>ATP + protein L-histidine = ADP + protein N-phospho-L-histidine.</text>
        <dbReference type="EC" id="2.7.13.3"/>
    </reaction>
</comment>
<dbReference type="Pfam" id="PF02518">
    <property type="entry name" value="HATPase_c"/>
    <property type="match status" value="1"/>
</dbReference>
<evidence type="ECO:0000256" key="2">
    <source>
        <dbReference type="ARBA" id="ARBA00012438"/>
    </source>
</evidence>
<dbReference type="SUPFAM" id="SSF55874">
    <property type="entry name" value="ATPase domain of HSP90 chaperone/DNA topoisomerase II/histidine kinase"/>
    <property type="match status" value="1"/>
</dbReference>
<dbReference type="InterPro" id="IPR036097">
    <property type="entry name" value="HisK_dim/P_sf"/>
</dbReference>
<accession>A0AA97B962</accession>
<dbReference type="SMART" id="SM00091">
    <property type="entry name" value="PAS"/>
    <property type="match status" value="1"/>
</dbReference>
<feature type="transmembrane region" description="Helical" evidence="10">
    <location>
        <begin position="24"/>
        <end position="48"/>
    </location>
</feature>
<dbReference type="Gene3D" id="1.10.287.130">
    <property type="match status" value="1"/>
</dbReference>
<dbReference type="SUPFAM" id="SSF55785">
    <property type="entry name" value="PYP-like sensor domain (PAS domain)"/>
    <property type="match status" value="2"/>
</dbReference>
<keyword evidence="7 10" id="KW-0472">Membrane</keyword>
<evidence type="ECO:0000256" key="9">
    <source>
        <dbReference type="SAM" id="MobiDB-lite"/>
    </source>
</evidence>
<keyword evidence="6" id="KW-0902">Two-component regulatory system</keyword>
<name>A0AA97B962_9CYAN</name>
<evidence type="ECO:0000256" key="6">
    <source>
        <dbReference type="ARBA" id="ARBA00023012"/>
    </source>
</evidence>
<dbReference type="Gene3D" id="3.30.450.20">
    <property type="entry name" value="PAS domain"/>
    <property type="match status" value="2"/>
</dbReference>
<dbReference type="InterPro" id="IPR000014">
    <property type="entry name" value="PAS"/>
</dbReference>
<keyword evidence="5" id="KW-0418">Kinase</keyword>
<dbReference type="PROSITE" id="PS50112">
    <property type="entry name" value="PAS"/>
    <property type="match status" value="1"/>
</dbReference>
<dbReference type="SMART" id="SM00388">
    <property type="entry name" value="HisKA"/>
    <property type="match status" value="1"/>
</dbReference>
<dbReference type="CDD" id="cd00082">
    <property type="entry name" value="HisKA"/>
    <property type="match status" value="1"/>
</dbReference>
<dbReference type="InterPro" id="IPR005467">
    <property type="entry name" value="His_kinase_dom"/>
</dbReference>
<dbReference type="GO" id="GO:0000155">
    <property type="term" value="F:phosphorelay sensor kinase activity"/>
    <property type="evidence" value="ECO:0007669"/>
    <property type="project" value="InterPro"/>
</dbReference>
<dbReference type="Pfam" id="PF00512">
    <property type="entry name" value="HisKA"/>
    <property type="match status" value="1"/>
</dbReference>
<dbReference type="InterPro" id="IPR003661">
    <property type="entry name" value="HisK_dim/P_dom"/>
</dbReference>
<dbReference type="PANTHER" id="PTHR42878:SF15">
    <property type="entry name" value="BACTERIOPHYTOCHROME"/>
    <property type="match status" value="1"/>
</dbReference>
<evidence type="ECO:0000256" key="1">
    <source>
        <dbReference type="ARBA" id="ARBA00000085"/>
    </source>
</evidence>
<evidence type="ECO:0000256" key="3">
    <source>
        <dbReference type="ARBA" id="ARBA00022553"/>
    </source>
</evidence>
<dbReference type="InterPro" id="IPR036890">
    <property type="entry name" value="HATPase_C_sf"/>
</dbReference>
<keyword evidence="10" id="KW-1133">Transmembrane helix</keyword>
<dbReference type="CDD" id="cd19410">
    <property type="entry name" value="HK9-like_sensor"/>
    <property type="match status" value="1"/>
</dbReference>
<dbReference type="RefSeq" id="WP_316789735.1">
    <property type="nucleotide sequence ID" value="NZ_CP053540.1"/>
</dbReference>
<proteinExistence type="predicted"/>
<dbReference type="PROSITE" id="PS50109">
    <property type="entry name" value="HIS_KIN"/>
    <property type="match status" value="1"/>
</dbReference>
<dbReference type="GO" id="GO:0007234">
    <property type="term" value="P:osmosensory signaling via phosphorelay pathway"/>
    <property type="evidence" value="ECO:0007669"/>
    <property type="project" value="TreeGrafter"/>
</dbReference>
<dbReference type="Gene3D" id="3.30.565.10">
    <property type="entry name" value="Histidine kinase-like ATPase, C-terminal domain"/>
    <property type="match status" value="1"/>
</dbReference>
<dbReference type="GO" id="GO:0000156">
    <property type="term" value="F:phosphorelay response regulator activity"/>
    <property type="evidence" value="ECO:0007669"/>
    <property type="project" value="TreeGrafter"/>
</dbReference>
<dbReference type="Pfam" id="PF13426">
    <property type="entry name" value="PAS_9"/>
    <property type="match status" value="2"/>
</dbReference>
<evidence type="ECO:0000313" key="13">
    <source>
        <dbReference type="EMBL" id="WOB41830.1"/>
    </source>
</evidence>
<dbReference type="InterPro" id="IPR007891">
    <property type="entry name" value="CHASE3"/>
</dbReference>
<dbReference type="InterPro" id="IPR035965">
    <property type="entry name" value="PAS-like_dom_sf"/>
</dbReference>
<evidence type="ECO:0000256" key="4">
    <source>
        <dbReference type="ARBA" id="ARBA00022679"/>
    </source>
</evidence>
<feature type="coiled-coil region" evidence="8">
    <location>
        <begin position="492"/>
        <end position="519"/>
    </location>
</feature>
<evidence type="ECO:0000259" key="12">
    <source>
        <dbReference type="PROSITE" id="PS50112"/>
    </source>
</evidence>
<feature type="compositionally biased region" description="Basic and acidic residues" evidence="9">
    <location>
        <begin position="407"/>
        <end position="420"/>
    </location>
</feature>
<protein>
    <recommendedName>
        <fullName evidence="2">histidine kinase</fullName>
        <ecNumber evidence="2">2.7.13.3</ecNumber>
    </recommendedName>
</protein>
<dbReference type="EMBL" id="CP053540">
    <property type="protein sequence ID" value="WOB41830.1"/>
    <property type="molecule type" value="Genomic_DNA"/>
</dbReference>
<feature type="region of interest" description="Disordered" evidence="9">
    <location>
        <begin position="308"/>
        <end position="362"/>
    </location>
</feature>
<keyword evidence="4" id="KW-0808">Transferase</keyword>
<dbReference type="CDD" id="cd00130">
    <property type="entry name" value="PAS"/>
    <property type="match status" value="1"/>
</dbReference>
<organism evidence="13">
    <name type="scientific">Thermoleptolyngbya oregonensis NK1-22</name>
    <dbReference type="NCBI Taxonomy" id="2547457"/>
    <lineage>
        <taxon>Bacteria</taxon>
        <taxon>Bacillati</taxon>
        <taxon>Cyanobacteriota</taxon>
        <taxon>Cyanophyceae</taxon>
        <taxon>Oculatellales</taxon>
        <taxon>Oculatellaceae</taxon>
        <taxon>Thermoleptolyngbya</taxon>
    </lineage>
</organism>
<evidence type="ECO:0000259" key="11">
    <source>
        <dbReference type="PROSITE" id="PS50109"/>
    </source>
</evidence>
<dbReference type="InterPro" id="IPR003594">
    <property type="entry name" value="HATPase_dom"/>
</dbReference>
<dbReference type="AlphaFoldDB" id="A0AA97B962"/>
<dbReference type="InterPro" id="IPR050351">
    <property type="entry name" value="BphY/WalK/GraS-like"/>
</dbReference>
<keyword evidence="10" id="KW-0812">Transmembrane</keyword>
<sequence length="735" mass="80662">MRRGKEQVSELNRQVFINWSRLPVAYRGAAIAAIPATCLAIALGSWVWSMNMLGGIRRQIEATRDVITATDNVLIDLLNAETGVRGYGITRDTSYLAPYKRAKASLDDSLARLEASYQYGVSEAERDRRNADVAQMEQLVDRSMGLLDDTVNTLTTQPSVPITAPSFVGLLDEGKATVDQAREFVSQLQRQEQLRLNAYTIERSRLLNTTSSIIGLTAGLSLMASTAAVYLFRQLDRELQSREQLLKESRLLLQAIVGNVVDGVVTLDEHDEIEIFNTAAEQLFGYQAHEVEGRPLDVLLAPQESPISEATRSEAATSQTTSSEVTSSEVTSLAAAPPKAANSEADSSEAANSESEAANSEAAVDLETLDSTSAGFVVIDPEFPGSEAGESEVTESEVSGSEVAESEAARSEAAESEAVRSEAIGVGVAGSDGMGNYALARIQPGQPHQVIGQRRDGSQFPLEISLSEIQFEDRRIAIIRDITQFLETEAKLKARADELDRLTRDLAETNEMLEDRNRELEQFAYVASHDLKAPLRAIANLSEWIEEDLSGQLPPENQQQLHLLRGRVHRMEALINGLLEYSRVGRVESPVERVSLSVLLDEVIDSIDPPDTFTITIPPDLPTLITKRLPLRQVFANLISNAVKHHDRPDGQVRIGVKDLGDRYEFSVADDGPGIAPEYHRKIFMIFQTLQARDVKESTGVGLSIVKRIVETEGGTIHLDSEEGAGTTFYFTWNK</sequence>
<feature type="domain" description="PAS" evidence="12">
    <location>
        <begin position="249"/>
        <end position="319"/>
    </location>
</feature>
<reference evidence="13" key="1">
    <citation type="submission" date="2020-05" db="EMBL/GenBank/DDBJ databases">
        <authorList>
            <person name="Zhu T."/>
            <person name="Keshari N."/>
            <person name="Lu X."/>
        </authorList>
    </citation>
    <scope>NUCLEOTIDE SEQUENCE</scope>
    <source>
        <strain evidence="13">NK1-22</strain>
    </source>
</reference>
<evidence type="ECO:0000256" key="8">
    <source>
        <dbReference type="SAM" id="Coils"/>
    </source>
</evidence>
<feature type="region of interest" description="Disordered" evidence="9">
    <location>
        <begin position="379"/>
        <end position="420"/>
    </location>
</feature>
<dbReference type="InterPro" id="IPR004358">
    <property type="entry name" value="Sig_transdc_His_kin-like_C"/>
</dbReference>
<dbReference type="SMART" id="SM00387">
    <property type="entry name" value="HATPase_c"/>
    <property type="match status" value="1"/>
</dbReference>